<dbReference type="InterPro" id="IPR045633">
    <property type="entry name" value="DUF6414"/>
</dbReference>
<gene>
    <name evidence="2" type="ORF">GCM10010310_12320</name>
</gene>
<evidence type="ECO:0000256" key="1">
    <source>
        <dbReference type="SAM" id="MobiDB-lite"/>
    </source>
</evidence>
<dbReference type="Pfam" id="PF19952">
    <property type="entry name" value="DUF6414"/>
    <property type="match status" value="1"/>
</dbReference>
<dbReference type="EMBL" id="BAAASK010000002">
    <property type="protein sequence ID" value="GAA2672186.1"/>
    <property type="molecule type" value="Genomic_DNA"/>
</dbReference>
<evidence type="ECO:0000313" key="2">
    <source>
        <dbReference type="EMBL" id="GAA2672186.1"/>
    </source>
</evidence>
<reference evidence="2 3" key="1">
    <citation type="journal article" date="2019" name="Int. J. Syst. Evol. Microbiol.">
        <title>The Global Catalogue of Microorganisms (GCM) 10K type strain sequencing project: providing services to taxonomists for standard genome sequencing and annotation.</title>
        <authorList>
            <consortium name="The Broad Institute Genomics Platform"/>
            <consortium name="The Broad Institute Genome Sequencing Center for Infectious Disease"/>
            <person name="Wu L."/>
            <person name="Ma J."/>
        </authorList>
    </citation>
    <scope>NUCLEOTIDE SEQUENCE [LARGE SCALE GENOMIC DNA]</scope>
    <source>
        <strain evidence="2 3">JCM 4531</strain>
    </source>
</reference>
<accession>A0ABN3SAD5</accession>
<evidence type="ECO:0000313" key="3">
    <source>
        <dbReference type="Proteomes" id="UP001499989"/>
    </source>
</evidence>
<feature type="region of interest" description="Disordered" evidence="1">
    <location>
        <begin position="1"/>
        <end position="46"/>
    </location>
</feature>
<organism evidence="2 3">
    <name type="scientific">Streptomyces violaceolatus</name>
    <dbReference type="NCBI Taxonomy" id="67378"/>
    <lineage>
        <taxon>Bacteria</taxon>
        <taxon>Bacillati</taxon>
        <taxon>Actinomycetota</taxon>
        <taxon>Actinomycetes</taxon>
        <taxon>Kitasatosporales</taxon>
        <taxon>Streptomycetaceae</taxon>
        <taxon>Streptomyces</taxon>
        <taxon>Streptomyces violaceoruber group</taxon>
    </lineage>
</organism>
<name>A0ABN3SAD5_9ACTN</name>
<proteinExistence type="predicted"/>
<sequence>MSAVDPGVLKEMRETTKTQQSDTEEAESFLNQIPTESKKGMSESTHERVLSASEKSSFIRLYEAVGSSLKAYDEDTEINLTEIEKRELIEVTRDFQPSPLSQMIDSILEFAAMAQNMGAMDDSDETREAIHGITMLFRGHDATQKEVPVVSAVDEFETSVFFLAHREYILRGTDSLDGESTLVGRVEKIVPLGQEVDLFDALKILPRAMRRGQAGVDLKNSLKDAFRSWPQDLGGPISNDAFTLPGPLVIVSPLAVFR</sequence>
<comment type="caution">
    <text evidence="2">The sequence shown here is derived from an EMBL/GenBank/DDBJ whole genome shotgun (WGS) entry which is preliminary data.</text>
</comment>
<keyword evidence="3" id="KW-1185">Reference proteome</keyword>
<protein>
    <submittedName>
        <fullName evidence="2">Uncharacterized protein</fullName>
    </submittedName>
</protein>
<feature type="compositionally biased region" description="Basic and acidic residues" evidence="1">
    <location>
        <begin position="36"/>
        <end position="46"/>
    </location>
</feature>
<dbReference type="Proteomes" id="UP001499989">
    <property type="component" value="Unassembled WGS sequence"/>
</dbReference>